<dbReference type="CDD" id="cd07344">
    <property type="entry name" value="M48_yhfN_like"/>
    <property type="match status" value="1"/>
</dbReference>
<dbReference type="InterPro" id="IPR002725">
    <property type="entry name" value="YgjP-like_metallopeptidase"/>
</dbReference>
<organism evidence="2 3">
    <name type="scientific">Alishewanella jeotgali KCTC 22429</name>
    <dbReference type="NCBI Taxonomy" id="1129374"/>
    <lineage>
        <taxon>Bacteria</taxon>
        <taxon>Pseudomonadati</taxon>
        <taxon>Pseudomonadota</taxon>
        <taxon>Gammaproteobacteria</taxon>
        <taxon>Alteromonadales</taxon>
        <taxon>Alteromonadaceae</taxon>
        <taxon>Alishewanella</taxon>
    </lineage>
</organism>
<name>H3ZJI4_9ALTE</name>
<feature type="domain" description="YgjP-like metallopeptidase" evidence="1">
    <location>
        <begin position="15"/>
        <end position="221"/>
    </location>
</feature>
<dbReference type="PATRIC" id="fig|1129374.4.peg.3509"/>
<evidence type="ECO:0000313" key="3">
    <source>
        <dbReference type="Proteomes" id="UP000012046"/>
    </source>
</evidence>
<dbReference type="AlphaFoldDB" id="H3ZJI4"/>
<gene>
    <name evidence="2" type="ORF">AJE_17760</name>
</gene>
<keyword evidence="3" id="KW-1185">Reference proteome</keyword>
<sequence length="227" mass="26663">MQDIKYQISYSQRRRTVQLAIRNGEVYVRAPATICRHWLSAWLQQKELWVQQTLARITTPPILPWLQRDRILVSGQAVPFRWQLAAKSSVNVDANGLELRLSTKIAAARQDHYARKLVQQHFTKQALLELPVLANELAARLRQTLGPVVVGNWRSRWGHCKQNGELGFNWRLMQVPLWVRRYVVIHELAHLQHMNHSPAFWQLVQQHCPQYREAKAWLKQHQAELLN</sequence>
<dbReference type="STRING" id="1129374.AJE_17760"/>
<dbReference type="Pfam" id="PF01863">
    <property type="entry name" value="YgjP-like"/>
    <property type="match status" value="1"/>
</dbReference>
<dbReference type="RefSeq" id="WP_008952015.1">
    <property type="nucleotide sequence ID" value="NZ_AHTH01000065.1"/>
</dbReference>
<dbReference type="Gene3D" id="3.30.2010.10">
    <property type="entry name" value="Metalloproteases ('zincins'), catalytic domain"/>
    <property type="match status" value="1"/>
</dbReference>
<evidence type="ECO:0000313" key="2">
    <source>
        <dbReference type="EMBL" id="EHR39285.1"/>
    </source>
</evidence>
<dbReference type="PANTHER" id="PTHR30399:SF1">
    <property type="entry name" value="UTP PYROPHOSPHATASE"/>
    <property type="match status" value="1"/>
</dbReference>
<protein>
    <recommendedName>
        <fullName evidence="1">YgjP-like metallopeptidase domain-containing protein</fullName>
    </recommendedName>
</protein>
<dbReference type="InterPro" id="IPR053136">
    <property type="entry name" value="UTP_pyrophosphatase-like"/>
</dbReference>
<accession>H3ZJI4</accession>
<dbReference type="PANTHER" id="PTHR30399">
    <property type="entry name" value="UNCHARACTERIZED PROTEIN YGJP"/>
    <property type="match status" value="1"/>
</dbReference>
<dbReference type="eggNOG" id="COG1451">
    <property type="taxonomic scope" value="Bacteria"/>
</dbReference>
<comment type="caution">
    <text evidence="2">The sequence shown here is derived from an EMBL/GenBank/DDBJ whole genome shotgun (WGS) entry which is preliminary data.</text>
</comment>
<proteinExistence type="predicted"/>
<dbReference type="Proteomes" id="UP000012046">
    <property type="component" value="Unassembled WGS sequence"/>
</dbReference>
<reference evidence="2 3" key="1">
    <citation type="journal article" date="2012" name="J. Bacteriol.">
        <title>Genome Sequence of Extracellular-Protease-Producing Alishewanella jeotgali Isolated from Traditional Korean Fermented Seafood.</title>
        <authorList>
            <person name="Jung J."/>
            <person name="Chun J."/>
            <person name="Park W."/>
        </authorList>
    </citation>
    <scope>NUCLEOTIDE SEQUENCE [LARGE SCALE GENOMIC DNA]</scope>
    <source>
        <strain evidence="2 3">KCTC 22429</strain>
    </source>
</reference>
<evidence type="ECO:0000259" key="1">
    <source>
        <dbReference type="Pfam" id="PF01863"/>
    </source>
</evidence>
<dbReference type="EMBL" id="AHTH01000065">
    <property type="protein sequence ID" value="EHR39285.1"/>
    <property type="molecule type" value="Genomic_DNA"/>
</dbReference>